<evidence type="ECO:0000256" key="1">
    <source>
        <dbReference type="ARBA" id="ARBA00004127"/>
    </source>
</evidence>
<evidence type="ECO:0000256" key="7">
    <source>
        <dbReference type="ARBA" id="ARBA00023288"/>
    </source>
</evidence>
<keyword evidence="6" id="KW-0564">Palmitate</keyword>
<evidence type="ECO:0000256" key="3">
    <source>
        <dbReference type="ARBA" id="ARBA00022692"/>
    </source>
</evidence>
<proteinExistence type="inferred from homology"/>
<feature type="region of interest" description="Disordered" evidence="11">
    <location>
        <begin position="1"/>
        <end position="27"/>
    </location>
</feature>
<dbReference type="PROSITE" id="PS50216">
    <property type="entry name" value="DHHC"/>
    <property type="match status" value="1"/>
</dbReference>
<feature type="region of interest" description="Disordered" evidence="11">
    <location>
        <begin position="90"/>
        <end position="126"/>
    </location>
</feature>
<keyword evidence="4 10" id="KW-1133">Transmembrane helix</keyword>
<evidence type="ECO:0000256" key="8">
    <source>
        <dbReference type="ARBA" id="ARBA00023315"/>
    </source>
</evidence>
<dbReference type="PANTHER" id="PTHR22883:SF43">
    <property type="entry name" value="PALMITOYLTRANSFERASE APP"/>
    <property type="match status" value="1"/>
</dbReference>
<gene>
    <name evidence="13" type="ORF">PCOR1329_LOCUS27539</name>
</gene>
<dbReference type="Proteomes" id="UP001189429">
    <property type="component" value="Unassembled WGS sequence"/>
</dbReference>
<accession>A0ABN9S9T6</accession>
<keyword evidence="2 10" id="KW-0808">Transferase</keyword>
<evidence type="ECO:0000256" key="10">
    <source>
        <dbReference type="RuleBase" id="RU079119"/>
    </source>
</evidence>
<feature type="transmembrane region" description="Helical" evidence="10">
    <location>
        <begin position="241"/>
        <end position="263"/>
    </location>
</feature>
<evidence type="ECO:0000313" key="13">
    <source>
        <dbReference type="EMBL" id="CAK0828266.1"/>
    </source>
</evidence>
<evidence type="ECO:0000256" key="4">
    <source>
        <dbReference type="ARBA" id="ARBA00022989"/>
    </source>
</evidence>
<dbReference type="EMBL" id="CAUYUJ010010001">
    <property type="protein sequence ID" value="CAK0828266.1"/>
    <property type="molecule type" value="Genomic_DNA"/>
</dbReference>
<comment type="catalytic activity">
    <reaction evidence="9 10">
        <text>L-cysteinyl-[protein] + hexadecanoyl-CoA = S-hexadecanoyl-L-cysteinyl-[protein] + CoA</text>
        <dbReference type="Rhea" id="RHEA:36683"/>
        <dbReference type="Rhea" id="RHEA-COMP:10131"/>
        <dbReference type="Rhea" id="RHEA-COMP:11032"/>
        <dbReference type="ChEBI" id="CHEBI:29950"/>
        <dbReference type="ChEBI" id="CHEBI:57287"/>
        <dbReference type="ChEBI" id="CHEBI:57379"/>
        <dbReference type="ChEBI" id="CHEBI:74151"/>
        <dbReference type="EC" id="2.3.1.225"/>
    </reaction>
</comment>
<comment type="subcellular location">
    <subcellularLocation>
        <location evidence="1">Endomembrane system</location>
        <topology evidence="1">Multi-pass membrane protein</topology>
    </subcellularLocation>
</comment>
<sequence length="542" mass="57506">MAPKKRPAAASSWLPGGTPPRHRREDWRAGWLAEPSMECTIALLTLRCCPSRPGPRAAGRGHPRPPAADGRGPSWQARQGRLRPAMAFRAAAGPPPGRGAAEVVRPQPGRHESRGAGTVTASAPPPGVLGAAAPADARAAPAAVPRPPPAGASPGVGAAASSAGCVRREARLHSVWPGENTFCCGGALFTGGSGHSFTSSGALRGCRQAALGGSSAGDSFIRYVEGSRLLDHPLFLSGSNCFTWTCIMVPSALFFGIALPYYWGQVHPLVPIVAIFFFVMTTSCLLLASCSDPGIIPRREVILAEGSAERLKEELGYDVLGVPGGTAESGSPRNEVRVKIPVELRMKGYRWCSTCKIVRPPRASHCPDCDNCVLRFDHHCPFVNNCVGQRNYFFFMGFTTSVCLLAMVVIPALMWYLLGVKGGDAEGNDFTFASVDTGAVLTAVLITIAAAGGIGGILVFGLWVYHLFLVYNGITTKEHWKGTQPAEASGELTVCVRRGPRLFNPRALVWSVRATDRPGNGSWKLETAGQKVRGSRICITTC</sequence>
<keyword evidence="7" id="KW-0449">Lipoprotein</keyword>
<keyword evidence="5 10" id="KW-0472">Membrane</keyword>
<comment type="caution">
    <text evidence="13">The sequence shown here is derived from an EMBL/GenBank/DDBJ whole genome shotgun (WGS) entry which is preliminary data.</text>
</comment>
<dbReference type="InterPro" id="IPR001594">
    <property type="entry name" value="Palmitoyltrfase_DHHC"/>
</dbReference>
<dbReference type="Pfam" id="PF01529">
    <property type="entry name" value="DHHC"/>
    <property type="match status" value="1"/>
</dbReference>
<comment type="domain">
    <text evidence="10">The DHHC domain is required for palmitoyltransferase activity.</text>
</comment>
<evidence type="ECO:0000256" key="2">
    <source>
        <dbReference type="ARBA" id="ARBA00022679"/>
    </source>
</evidence>
<dbReference type="PANTHER" id="PTHR22883">
    <property type="entry name" value="ZINC FINGER DHHC DOMAIN CONTAINING PROTEIN"/>
    <property type="match status" value="1"/>
</dbReference>
<keyword evidence="14" id="KW-1185">Reference proteome</keyword>
<dbReference type="InterPro" id="IPR039859">
    <property type="entry name" value="PFA4/ZDH16/20/ERF2-like"/>
</dbReference>
<evidence type="ECO:0000256" key="5">
    <source>
        <dbReference type="ARBA" id="ARBA00023136"/>
    </source>
</evidence>
<feature type="region of interest" description="Disordered" evidence="11">
    <location>
        <begin position="54"/>
        <end position="78"/>
    </location>
</feature>
<keyword evidence="8 10" id="KW-0012">Acyltransferase</keyword>
<comment type="similarity">
    <text evidence="10">Belongs to the DHHC palmitoyltransferase family.</text>
</comment>
<protein>
    <recommendedName>
        <fullName evidence="10">Palmitoyltransferase</fullName>
        <ecNumber evidence="10">2.3.1.225</ecNumber>
    </recommendedName>
</protein>
<evidence type="ECO:0000259" key="12">
    <source>
        <dbReference type="Pfam" id="PF01529"/>
    </source>
</evidence>
<evidence type="ECO:0000256" key="11">
    <source>
        <dbReference type="SAM" id="MobiDB-lite"/>
    </source>
</evidence>
<evidence type="ECO:0000256" key="6">
    <source>
        <dbReference type="ARBA" id="ARBA00023139"/>
    </source>
</evidence>
<dbReference type="EC" id="2.3.1.225" evidence="10"/>
<feature type="transmembrane region" description="Helical" evidence="10">
    <location>
        <begin position="392"/>
        <end position="418"/>
    </location>
</feature>
<reference evidence="13" key="1">
    <citation type="submission" date="2023-10" db="EMBL/GenBank/DDBJ databases">
        <authorList>
            <person name="Chen Y."/>
            <person name="Shah S."/>
            <person name="Dougan E. K."/>
            <person name="Thang M."/>
            <person name="Chan C."/>
        </authorList>
    </citation>
    <scope>NUCLEOTIDE SEQUENCE [LARGE SCALE GENOMIC DNA]</scope>
</reference>
<organism evidence="13 14">
    <name type="scientific">Prorocentrum cordatum</name>
    <dbReference type="NCBI Taxonomy" id="2364126"/>
    <lineage>
        <taxon>Eukaryota</taxon>
        <taxon>Sar</taxon>
        <taxon>Alveolata</taxon>
        <taxon>Dinophyceae</taxon>
        <taxon>Prorocentrales</taxon>
        <taxon>Prorocentraceae</taxon>
        <taxon>Prorocentrum</taxon>
    </lineage>
</organism>
<evidence type="ECO:0000256" key="9">
    <source>
        <dbReference type="ARBA" id="ARBA00048048"/>
    </source>
</evidence>
<feature type="domain" description="Palmitoyltransferase DHHC" evidence="12">
    <location>
        <begin position="348"/>
        <end position="481"/>
    </location>
</feature>
<feature type="transmembrane region" description="Helical" evidence="10">
    <location>
        <begin position="269"/>
        <end position="289"/>
    </location>
</feature>
<name>A0ABN9S9T6_9DINO</name>
<keyword evidence="3 10" id="KW-0812">Transmembrane</keyword>
<evidence type="ECO:0000313" key="14">
    <source>
        <dbReference type="Proteomes" id="UP001189429"/>
    </source>
</evidence>
<feature type="transmembrane region" description="Helical" evidence="10">
    <location>
        <begin position="438"/>
        <end position="471"/>
    </location>
</feature>